<proteinExistence type="predicted"/>
<dbReference type="InterPro" id="IPR021244">
    <property type="entry name" value="DUF2802"/>
</dbReference>
<name>A0A318KIW6_9NEIS</name>
<comment type="caution">
    <text evidence="2">The sequence shown here is derived from an EMBL/GenBank/DDBJ whole genome shotgun (WGS) entry which is preliminary data.</text>
</comment>
<organism evidence="2 3">
    <name type="scientific">Rivihabitans pingtungensis</name>
    <dbReference type="NCBI Taxonomy" id="1054498"/>
    <lineage>
        <taxon>Bacteria</taxon>
        <taxon>Pseudomonadati</taxon>
        <taxon>Pseudomonadota</taxon>
        <taxon>Betaproteobacteria</taxon>
        <taxon>Neisseriales</taxon>
        <taxon>Aquaspirillaceae</taxon>
        <taxon>Rivihabitans</taxon>
    </lineage>
</organism>
<feature type="transmembrane region" description="Helical" evidence="1">
    <location>
        <begin position="6"/>
        <end position="26"/>
    </location>
</feature>
<dbReference type="Proteomes" id="UP000247555">
    <property type="component" value="Unassembled WGS sequence"/>
</dbReference>
<dbReference type="RefSeq" id="WP_110392113.1">
    <property type="nucleotide sequence ID" value="NZ_CALCOA010000082.1"/>
</dbReference>
<sequence>MDPLIPWLSLGLAVAALAGMGAMFWYMRRQQASQAREIEQTYFDLQQSQLSALQRDVKALLARLEKLEQVATTNHASSALTPTGAAVPGTTPYNQAIELARQGMPAAEVATRCGISRSEAELIVALYRRARS</sequence>
<dbReference type="AlphaFoldDB" id="A0A318KIW6"/>
<gene>
    <name evidence="2" type="ORF">DFR34_13317</name>
</gene>
<dbReference type="OrthoDB" id="8562683at2"/>
<accession>A0A318KIW6</accession>
<dbReference type="Pfam" id="PF10975">
    <property type="entry name" value="DUF2802"/>
    <property type="match status" value="1"/>
</dbReference>
<protein>
    <submittedName>
        <fullName evidence="2">Uncharacterized protein DUF2802</fullName>
    </submittedName>
</protein>
<keyword evidence="1" id="KW-0812">Transmembrane</keyword>
<dbReference type="EMBL" id="QJKI01000033">
    <property type="protein sequence ID" value="PXX74116.1"/>
    <property type="molecule type" value="Genomic_DNA"/>
</dbReference>
<keyword evidence="3" id="KW-1185">Reference proteome</keyword>
<keyword evidence="1" id="KW-0472">Membrane</keyword>
<evidence type="ECO:0000256" key="1">
    <source>
        <dbReference type="SAM" id="Phobius"/>
    </source>
</evidence>
<keyword evidence="1" id="KW-1133">Transmembrane helix</keyword>
<reference evidence="2 3" key="1">
    <citation type="submission" date="2018-05" db="EMBL/GenBank/DDBJ databases">
        <title>Genomic Encyclopedia of Type Strains, Phase IV (KMG-IV): sequencing the most valuable type-strain genomes for metagenomic binning, comparative biology and taxonomic classification.</title>
        <authorList>
            <person name="Goeker M."/>
        </authorList>
    </citation>
    <scope>NUCLEOTIDE SEQUENCE [LARGE SCALE GENOMIC DNA]</scope>
    <source>
        <strain evidence="2 3">DSM 29661</strain>
    </source>
</reference>
<evidence type="ECO:0000313" key="3">
    <source>
        <dbReference type="Proteomes" id="UP000247555"/>
    </source>
</evidence>
<evidence type="ECO:0000313" key="2">
    <source>
        <dbReference type="EMBL" id="PXX74116.1"/>
    </source>
</evidence>